<dbReference type="OrthoDB" id="1652165at2"/>
<dbReference type="EMBL" id="CP034951">
    <property type="protein sequence ID" value="QAA81340.1"/>
    <property type="molecule type" value="Genomic_DNA"/>
</dbReference>
<evidence type="ECO:0000256" key="1">
    <source>
        <dbReference type="ARBA" id="ARBA00022729"/>
    </source>
</evidence>
<dbReference type="Pfam" id="PF18962">
    <property type="entry name" value="Por_Secre_tail"/>
    <property type="match status" value="1"/>
</dbReference>
<proteinExistence type="predicted"/>
<accession>A0A410G266</accession>
<dbReference type="RefSeq" id="WP_128249728.1">
    <property type="nucleotide sequence ID" value="NZ_CP034951.1"/>
</dbReference>
<dbReference type="NCBIfam" id="TIGR04183">
    <property type="entry name" value="Por_Secre_tail"/>
    <property type="match status" value="1"/>
</dbReference>
<name>A0A410G266_9FLAO</name>
<dbReference type="InterPro" id="IPR026444">
    <property type="entry name" value="Secre_tail"/>
</dbReference>
<gene>
    <name evidence="3" type="ORF">EI546_06190</name>
</gene>
<dbReference type="Proteomes" id="UP000285517">
    <property type="component" value="Chromosome"/>
</dbReference>
<dbReference type="KEGG" id="aev:EI546_06190"/>
<protein>
    <submittedName>
        <fullName evidence="3">T9SS type A sorting domain-containing protein</fullName>
    </submittedName>
</protein>
<evidence type="ECO:0000313" key="4">
    <source>
        <dbReference type="Proteomes" id="UP000285517"/>
    </source>
</evidence>
<evidence type="ECO:0000259" key="2">
    <source>
        <dbReference type="Pfam" id="PF18962"/>
    </source>
</evidence>
<reference evidence="3 4" key="1">
    <citation type="submission" date="2019-01" db="EMBL/GenBank/DDBJ databases">
        <title>Complete genome sequencing of Aequorivita sp. H23M31.</title>
        <authorList>
            <person name="Bae J.-W."/>
        </authorList>
    </citation>
    <scope>NUCLEOTIDE SEQUENCE [LARGE SCALE GENOMIC DNA]</scope>
    <source>
        <strain evidence="3 4">H23M31</strain>
    </source>
</reference>
<keyword evidence="1" id="KW-0732">Signal</keyword>
<dbReference type="AlphaFoldDB" id="A0A410G266"/>
<feature type="domain" description="Secretion system C-terminal sorting" evidence="2">
    <location>
        <begin position="925"/>
        <end position="998"/>
    </location>
</feature>
<keyword evidence="4" id="KW-1185">Reference proteome</keyword>
<organism evidence="3 4">
    <name type="scientific">Aequorivita ciconiae</name>
    <dbReference type="NCBI Taxonomy" id="2494375"/>
    <lineage>
        <taxon>Bacteria</taxon>
        <taxon>Pseudomonadati</taxon>
        <taxon>Bacteroidota</taxon>
        <taxon>Flavobacteriia</taxon>
        <taxon>Flavobacteriales</taxon>
        <taxon>Flavobacteriaceae</taxon>
        <taxon>Aequorivita</taxon>
    </lineage>
</organism>
<sequence length="1002" mass="108299">METTVFNNWGRFLLLIFFVSSVGWSQGLENFANSPAGTNYEDGSFVGNNGVTWTYVASRDGNGDANGSGIELPALMLRRSSDESKITSSPIPGGIGNFSLKLYKGFTGGGDRQVELFVNGISKGVSTGFDDFDEHIFQVDNINILGNVVIEIRNITSKQVIIDDISWTAFAGGGNTGPSISLIEQNPMKEYVTSSDPVLVSAAIVDVDGISSAELHWGTVSGNLNNTISMALLGGVLFQAVSPIPAHPDGTTVYYEIQATDAHASPATTVSPEHSYTVSDPVPLVLPYFNPFRIQGDLNRAISEDFIFNNTVLISSGGGFLQINNGSVISAQIDFSQYENLTVIFDMTTYGGNNGQEMKISVSNDNGGTFTEVVTIPTPSSYGTFTQLIDLSSLNGNEGRIKFEKVNGSSSIRFRDLSIVGDFEGFFYLNGNWTPYNPNGISTLQDDVFIINGTASLPLNTSTRNVIITDGAQLKIENVLTIAGNILNKGNLWFASTPTRNGELGPVPAGSTVTGNATVHRYLSDKQSYRMISSAVTTTTSIHANWQEGATSNTHNPSPGFGTHITGSTIDQENGFDGTVTGAPSMFRLNYSNQDFGAIDNTDTNLLHAGESFLMWLRGDRSLDLSDMNASSATTLRATGTLKVGTAIQNFSTVNTRDFAMFGNPYQGVVDVNSLMGSAVNVNPLYYYVYDPNLGDHGAFVTVNLTDGNGTNTSGSTANKYLQPGQAAQVSTLAPGPSSLTFNESDKAPGQFTATNATGDLMTADNMLTVQLFTDENFTNGGPVHDSFGIVFAEGSDDGLTMEDAVKPMNFYENLGIDHEGTYLSLEHRSLPQPQPSDTYWIYSSGYQSSDYVLKMNLTGLDNVEVVLEDTFTDETILMSNLQETIHNFSVDPSDPLSVATDRFNIRVNEVLAVNDHNLLSGIMLYPNPLQGNNFQIRVPNLNNENVLVSVKDMTGRSIFNHILECRDNVIIVRMDDNLASGLYLVTINHRGQNQTLRLIKN</sequence>
<evidence type="ECO:0000313" key="3">
    <source>
        <dbReference type="EMBL" id="QAA81340.1"/>
    </source>
</evidence>